<name>A9KCH9_COXBN</name>
<sequence length="154" mass="16881">MMALKNRIRLSVALGFFITGSALASDVHTWHQIKTTNGSWNGRLVITSSNEQAYFTDQNGSNKGEIYDFVLTKGISPFVYGFGFENADFNVSYVLTLYQVAGGKKHAVRFSSKACQFDVSAKGPANPDIRVESYNGASCSYAIVHGMGENFKID</sequence>
<proteinExistence type="predicted"/>
<accession>A9KCH9</accession>
<reference evidence="2 3" key="1">
    <citation type="journal article" date="2009" name="Infect. Immun.">
        <title>Comparative genomics reveal extensive transposon-mediated genomic plasticity and diversity among potential effector proteins within the genus Coxiella.</title>
        <authorList>
            <person name="Beare P.A."/>
            <person name="Unsworth N."/>
            <person name="Andoh M."/>
            <person name="Voth D.E."/>
            <person name="Omsland A."/>
            <person name="Gilk S.D."/>
            <person name="Williams K.P."/>
            <person name="Sobral B.W."/>
            <person name="Kupko J.J.III."/>
            <person name="Porcella S.F."/>
            <person name="Samuel J.E."/>
            <person name="Heinzen R.A."/>
        </authorList>
    </citation>
    <scope>NUCLEOTIDE SEQUENCE [LARGE SCALE GENOMIC DNA]</scope>
    <source>
        <strain evidence="2 3">Dugway 5J108-111</strain>
    </source>
</reference>
<dbReference type="AlphaFoldDB" id="A9KCH9"/>
<dbReference type="Proteomes" id="UP000008555">
    <property type="component" value="Chromosome"/>
</dbReference>
<evidence type="ECO:0000313" key="3">
    <source>
        <dbReference type="Proteomes" id="UP000008555"/>
    </source>
</evidence>
<organism evidence="2 3">
    <name type="scientific">Coxiella burnetii (strain Dugway 5J108-111)</name>
    <dbReference type="NCBI Taxonomy" id="434922"/>
    <lineage>
        <taxon>Bacteria</taxon>
        <taxon>Pseudomonadati</taxon>
        <taxon>Pseudomonadota</taxon>
        <taxon>Gammaproteobacteria</taxon>
        <taxon>Legionellales</taxon>
        <taxon>Coxiellaceae</taxon>
        <taxon>Coxiella</taxon>
    </lineage>
</organism>
<dbReference type="HOGENOM" id="CLU_1794089_0_0_6"/>
<protein>
    <submittedName>
        <fullName evidence="2">Uncharacterized protein</fullName>
    </submittedName>
</protein>
<dbReference type="RefSeq" id="WP_011996916.1">
    <property type="nucleotide sequence ID" value="NC_009727.1"/>
</dbReference>
<evidence type="ECO:0000256" key="1">
    <source>
        <dbReference type="SAM" id="SignalP"/>
    </source>
</evidence>
<dbReference type="EMBL" id="CP000733">
    <property type="protein sequence ID" value="ABS77424.1"/>
    <property type="molecule type" value="Genomic_DNA"/>
</dbReference>
<evidence type="ECO:0000313" key="2">
    <source>
        <dbReference type="EMBL" id="ABS77424.1"/>
    </source>
</evidence>
<keyword evidence="1" id="KW-0732">Signal</keyword>
<dbReference type="KEGG" id="cbd:CBUD_1105"/>
<gene>
    <name evidence="2" type="ordered locus">CBUD_1105</name>
</gene>
<feature type="signal peptide" evidence="1">
    <location>
        <begin position="1"/>
        <end position="24"/>
    </location>
</feature>
<feature type="chain" id="PRO_5002739434" evidence="1">
    <location>
        <begin position="25"/>
        <end position="154"/>
    </location>
</feature>